<protein>
    <submittedName>
        <fullName evidence="1">Uncharacterized protein</fullName>
    </submittedName>
</protein>
<reference evidence="1" key="1">
    <citation type="submission" date="2021-05" db="EMBL/GenBank/DDBJ databases">
        <authorList>
            <person name="Scholz U."/>
            <person name="Mascher M."/>
            <person name="Fiebig A."/>
        </authorList>
    </citation>
    <scope>NUCLEOTIDE SEQUENCE [LARGE SCALE GENOMIC DNA]</scope>
</reference>
<name>A0ACD5WQI3_AVESA</name>
<evidence type="ECO:0000313" key="2">
    <source>
        <dbReference type="Proteomes" id="UP001732700"/>
    </source>
</evidence>
<organism evidence="1 2">
    <name type="scientific">Avena sativa</name>
    <name type="common">Oat</name>
    <dbReference type="NCBI Taxonomy" id="4498"/>
    <lineage>
        <taxon>Eukaryota</taxon>
        <taxon>Viridiplantae</taxon>
        <taxon>Streptophyta</taxon>
        <taxon>Embryophyta</taxon>
        <taxon>Tracheophyta</taxon>
        <taxon>Spermatophyta</taxon>
        <taxon>Magnoliopsida</taxon>
        <taxon>Liliopsida</taxon>
        <taxon>Poales</taxon>
        <taxon>Poaceae</taxon>
        <taxon>BOP clade</taxon>
        <taxon>Pooideae</taxon>
        <taxon>Poodae</taxon>
        <taxon>Poeae</taxon>
        <taxon>Poeae Chloroplast Group 1 (Aveneae type)</taxon>
        <taxon>Aveninae</taxon>
        <taxon>Avena</taxon>
    </lineage>
</organism>
<evidence type="ECO:0000313" key="1">
    <source>
        <dbReference type="EnsemblPlants" id="AVESA.00010b.r2.4CG1257850.1.CDS"/>
    </source>
</evidence>
<keyword evidence="2" id="KW-1185">Reference proteome</keyword>
<accession>A0ACD5WQI3</accession>
<proteinExistence type="predicted"/>
<reference evidence="1" key="2">
    <citation type="submission" date="2025-09" db="UniProtKB">
        <authorList>
            <consortium name="EnsemblPlants"/>
        </authorList>
    </citation>
    <scope>IDENTIFICATION</scope>
</reference>
<sequence>MELMSRRCLHDKNQPIIRARFLSSQAPPPNSTVLLHVDTGLDFIGFFPCADLIAYRFRFGWRFSFFVFIYFWIYTLKRPSLFITCIDCTIPSIHKLHWDLSEMEYSGALQSVTLGQQNCKVVGRLLRLWHAVNVKSKFADPLISIDGVLLDEHGTMTQLSVPKRFQKQFRHLLKEGHVYMITDVAAVDIKNKTHVYHYQNYMLQFKQNTKVDRLETRGAGIPKFSFNYCPFDKLPEMDIMSRPLQDVIGVISHVGPFDYASPTSQTKLRKIKIRNLDEQTQEIRLWGNHGETFDEDAVLKKSQEGIVVGIFAGVTVGSFLGMLTVSSNSATKIYIDLDTSESNSYRTSYQWTCPTLQQQLPQVVHLSPIQAAGKLYTIQEISNLPTSSFQASPGQELISNPSPNPTIKSSNDSTPQDLQNTTPPSHESIAITTDKNKLNNSTAKRTIQFTEDETPNKESKDEDLTAGGLELHTHTDKRPKQEQ</sequence>
<dbReference type="Proteomes" id="UP001732700">
    <property type="component" value="Chromosome 4C"/>
</dbReference>
<dbReference type="EnsemblPlants" id="AVESA.00010b.r2.4CG1257850.1">
    <property type="protein sequence ID" value="AVESA.00010b.r2.4CG1257850.1.CDS"/>
    <property type="gene ID" value="AVESA.00010b.r2.4CG1257850"/>
</dbReference>